<comment type="caution">
    <text evidence="5">The sequence shown here is derived from an EMBL/GenBank/DDBJ whole genome shotgun (WGS) entry which is preliminary data.</text>
</comment>
<comment type="subunit">
    <text evidence="2">Interacts with 100S ribosomes.</text>
</comment>
<dbReference type="Pfam" id="PF16321">
    <property type="entry name" value="Ribosom_S30AE_C"/>
    <property type="match status" value="1"/>
</dbReference>
<dbReference type="InterPro" id="IPR050574">
    <property type="entry name" value="HPF/YfiA_ribosome-assoc"/>
</dbReference>
<dbReference type="CDD" id="cd00552">
    <property type="entry name" value="RaiA"/>
    <property type="match status" value="1"/>
</dbReference>
<protein>
    <recommendedName>
        <fullName evidence="2">Ribosome hibernation promoting factor</fullName>
        <shortName evidence="2">HPF</shortName>
    </recommendedName>
</protein>
<dbReference type="Pfam" id="PF02482">
    <property type="entry name" value="Ribosomal_S30AE"/>
    <property type="match status" value="1"/>
</dbReference>
<name>A0A917IPD8_9MICC</name>
<dbReference type="Gene3D" id="3.30.160.100">
    <property type="entry name" value="Ribosome hibernation promotion factor-like"/>
    <property type="match status" value="1"/>
</dbReference>
<dbReference type="GO" id="GO:0022627">
    <property type="term" value="C:cytosolic small ribosomal subunit"/>
    <property type="evidence" value="ECO:0007669"/>
    <property type="project" value="TreeGrafter"/>
</dbReference>
<sequence>MEGIVKTNVIGRNVKVTDRLREYVEEKVVKFEQLERVSDIEVKFTKDGHSGPNTIRVEITVTGQGPVLRAESHGEDKFAVFDDTYGKLLERLRRARDRRKTPKAGGKRPASVSEATGSLPIIDDQVATIEIHSDDVPVEEAAFSTEYSLADEVTSPIEIRRKSFTAERFTPEEAVDNMELVGHDFFIYIDKETGSPSAVYRRKGWSYGVITLTES</sequence>
<feature type="compositionally biased region" description="Basic residues" evidence="3">
    <location>
        <begin position="96"/>
        <end position="106"/>
    </location>
</feature>
<comment type="function">
    <text evidence="2">Required for dimerization of active 70S ribosomes into 100S ribosomes in stationary phase; 100S ribosomes are translationally inactive and sometimes present during exponential growth.</text>
</comment>
<dbReference type="Proteomes" id="UP000600171">
    <property type="component" value="Unassembled WGS sequence"/>
</dbReference>
<evidence type="ECO:0000313" key="5">
    <source>
        <dbReference type="EMBL" id="GGH59516.1"/>
    </source>
</evidence>
<accession>A0A917IPD8</accession>
<dbReference type="HAMAP" id="MF_00839">
    <property type="entry name" value="HPF"/>
    <property type="match status" value="1"/>
</dbReference>
<dbReference type="InterPro" id="IPR036567">
    <property type="entry name" value="RHF-like"/>
</dbReference>
<dbReference type="NCBIfam" id="TIGR00741">
    <property type="entry name" value="yfiA"/>
    <property type="match status" value="1"/>
</dbReference>
<evidence type="ECO:0000259" key="4">
    <source>
        <dbReference type="Pfam" id="PF16321"/>
    </source>
</evidence>
<comment type="similarity">
    <text evidence="2">Belongs to the HPF/YfiA ribosome-associated protein family. Long HPF subfamily.</text>
</comment>
<dbReference type="Gene3D" id="3.30.505.50">
    <property type="entry name" value="Sigma 54 modulation/S30EA ribosomal protein, C-terminal domain"/>
    <property type="match status" value="1"/>
</dbReference>
<evidence type="ECO:0000256" key="3">
    <source>
        <dbReference type="SAM" id="MobiDB-lite"/>
    </source>
</evidence>
<keyword evidence="2" id="KW-0963">Cytoplasm</keyword>
<feature type="domain" description="Sigma 54 modulation/S30EA ribosomal protein C-terminal" evidence="4">
    <location>
        <begin position="159"/>
        <end position="209"/>
    </location>
</feature>
<dbReference type="PANTHER" id="PTHR33231:SF1">
    <property type="entry name" value="30S RIBOSOMAL PROTEIN"/>
    <property type="match status" value="1"/>
</dbReference>
<organism evidence="5 6">
    <name type="scientific">Rothia aerolata</name>
    <dbReference type="NCBI Taxonomy" id="1812262"/>
    <lineage>
        <taxon>Bacteria</taxon>
        <taxon>Bacillati</taxon>
        <taxon>Actinomycetota</taxon>
        <taxon>Actinomycetes</taxon>
        <taxon>Micrococcales</taxon>
        <taxon>Micrococcaceae</taxon>
        <taxon>Rothia</taxon>
    </lineage>
</organism>
<keyword evidence="6" id="KW-1185">Reference proteome</keyword>
<dbReference type="GO" id="GO:0045900">
    <property type="term" value="P:negative regulation of translational elongation"/>
    <property type="evidence" value="ECO:0007669"/>
    <property type="project" value="TreeGrafter"/>
</dbReference>
<evidence type="ECO:0000313" key="6">
    <source>
        <dbReference type="Proteomes" id="UP000600171"/>
    </source>
</evidence>
<evidence type="ECO:0000256" key="2">
    <source>
        <dbReference type="HAMAP-Rule" id="MF_00839"/>
    </source>
</evidence>
<dbReference type="InterPro" id="IPR032528">
    <property type="entry name" value="Ribosom_S30AE_C"/>
</dbReference>
<comment type="subcellular location">
    <subcellularLocation>
        <location evidence="2">Cytoplasm</location>
    </subcellularLocation>
</comment>
<feature type="region of interest" description="Disordered" evidence="3">
    <location>
        <begin position="96"/>
        <end position="115"/>
    </location>
</feature>
<dbReference type="InterPro" id="IPR038416">
    <property type="entry name" value="Ribosom_S30AE_C_sf"/>
</dbReference>
<evidence type="ECO:0000256" key="1">
    <source>
        <dbReference type="ARBA" id="ARBA00022845"/>
    </source>
</evidence>
<reference evidence="5 6" key="1">
    <citation type="journal article" date="2014" name="Int. J. Syst. Evol. Microbiol.">
        <title>Complete genome sequence of Corynebacterium casei LMG S-19264T (=DSM 44701T), isolated from a smear-ripened cheese.</title>
        <authorList>
            <consortium name="US DOE Joint Genome Institute (JGI-PGF)"/>
            <person name="Walter F."/>
            <person name="Albersmeier A."/>
            <person name="Kalinowski J."/>
            <person name="Ruckert C."/>
        </authorList>
    </citation>
    <scope>NUCLEOTIDE SEQUENCE [LARGE SCALE GENOMIC DNA]</scope>
    <source>
        <strain evidence="5 6">CCM 8669</strain>
    </source>
</reference>
<dbReference type="InterPro" id="IPR034694">
    <property type="entry name" value="HPF_long/plastid"/>
</dbReference>
<dbReference type="SUPFAM" id="SSF69754">
    <property type="entry name" value="Ribosome binding protein Y (YfiA homologue)"/>
    <property type="match status" value="1"/>
</dbReference>
<dbReference type="AlphaFoldDB" id="A0A917IPD8"/>
<dbReference type="PANTHER" id="PTHR33231">
    <property type="entry name" value="30S RIBOSOMAL PROTEIN"/>
    <property type="match status" value="1"/>
</dbReference>
<keyword evidence="1 2" id="KW-0810">Translation regulation</keyword>
<dbReference type="GO" id="GO:0043024">
    <property type="term" value="F:ribosomal small subunit binding"/>
    <property type="evidence" value="ECO:0007669"/>
    <property type="project" value="TreeGrafter"/>
</dbReference>
<proteinExistence type="inferred from homology"/>
<dbReference type="InterPro" id="IPR003489">
    <property type="entry name" value="RHF/RaiA"/>
</dbReference>
<dbReference type="EMBL" id="BMDC01000001">
    <property type="protein sequence ID" value="GGH59516.1"/>
    <property type="molecule type" value="Genomic_DNA"/>
</dbReference>
<gene>
    <name evidence="2" type="primary">hpf</name>
    <name evidence="5" type="ORF">GCM10007359_06770</name>
</gene>